<dbReference type="InterPro" id="IPR036280">
    <property type="entry name" value="Multihaem_cyt_sf"/>
</dbReference>
<dbReference type="Proteomes" id="UP001224418">
    <property type="component" value="Unassembled WGS sequence"/>
</dbReference>
<evidence type="ECO:0000313" key="1">
    <source>
        <dbReference type="EMBL" id="MDQ0479328.1"/>
    </source>
</evidence>
<dbReference type="EMBL" id="JAUSWN010000007">
    <property type="protein sequence ID" value="MDQ0479328.1"/>
    <property type="molecule type" value="Genomic_DNA"/>
</dbReference>
<sequence>MSKTIEEKSEIVRNIAEEYFKKEELFCSEVVLKTINDLLPNPQPNEIIKLSSGFAAGVGATGCLCGSISGGVMSLGLVYGRCYGEKMNEKMLPKAAALHHYMKSTYNSTCCRVLTKDFKDNKSNRKNHCMKLTGEVAYYITKILLDDNIELNIK</sequence>
<protein>
    <submittedName>
        <fullName evidence="1">C_GCAxxG_C_C family probable redox protein</fullName>
    </submittedName>
</protein>
<name>A0ABU0JQG4_HATLI</name>
<dbReference type="RefSeq" id="WP_307355413.1">
    <property type="nucleotide sequence ID" value="NZ_BAAACJ010000032.1"/>
</dbReference>
<proteinExistence type="predicted"/>
<dbReference type="NCBIfam" id="TIGR01909">
    <property type="entry name" value="C_GCAxxG_C_C"/>
    <property type="match status" value="1"/>
</dbReference>
<organism evidence="1 2">
    <name type="scientific">Hathewaya limosa</name>
    <name type="common">Clostridium limosum</name>
    <dbReference type="NCBI Taxonomy" id="1536"/>
    <lineage>
        <taxon>Bacteria</taxon>
        <taxon>Bacillati</taxon>
        <taxon>Bacillota</taxon>
        <taxon>Clostridia</taxon>
        <taxon>Eubacteriales</taxon>
        <taxon>Clostridiaceae</taxon>
        <taxon>Hathewaya</taxon>
    </lineage>
</organism>
<dbReference type="Pfam" id="PF09719">
    <property type="entry name" value="C_GCAxxG_C_C"/>
    <property type="match status" value="1"/>
</dbReference>
<comment type="caution">
    <text evidence="1">The sequence shown here is derived from an EMBL/GenBank/DDBJ whole genome shotgun (WGS) entry which is preliminary data.</text>
</comment>
<dbReference type="InterPro" id="IPR010181">
    <property type="entry name" value="CGCAxxGCC_motif"/>
</dbReference>
<gene>
    <name evidence="1" type="ORF">QOZ93_001069</name>
</gene>
<dbReference type="SUPFAM" id="SSF48695">
    <property type="entry name" value="Multiheme cytochromes"/>
    <property type="match status" value="1"/>
</dbReference>
<accession>A0ABU0JQG4</accession>
<reference evidence="1 2" key="1">
    <citation type="submission" date="2023-07" db="EMBL/GenBank/DDBJ databases">
        <title>Genomic Encyclopedia of Type Strains, Phase IV (KMG-IV): sequencing the most valuable type-strain genomes for metagenomic binning, comparative biology and taxonomic classification.</title>
        <authorList>
            <person name="Goeker M."/>
        </authorList>
    </citation>
    <scope>NUCLEOTIDE SEQUENCE [LARGE SCALE GENOMIC DNA]</scope>
    <source>
        <strain evidence="1 2">DSM 1400</strain>
    </source>
</reference>
<keyword evidence="2" id="KW-1185">Reference proteome</keyword>
<evidence type="ECO:0000313" key="2">
    <source>
        <dbReference type="Proteomes" id="UP001224418"/>
    </source>
</evidence>